<evidence type="ECO:0000256" key="2">
    <source>
        <dbReference type="SAM" id="MobiDB-lite"/>
    </source>
</evidence>
<dbReference type="Pfam" id="PF00836">
    <property type="entry name" value="Stathmin"/>
    <property type="match status" value="1"/>
</dbReference>
<dbReference type="Pfam" id="PF01352">
    <property type="entry name" value="KRAB"/>
    <property type="match status" value="1"/>
</dbReference>
<dbReference type="PRINTS" id="PR00345">
    <property type="entry name" value="STATHMIN"/>
</dbReference>
<sequence length="167" mass="19363">MKFRESSICEFRGIQIYIDAVTYEDVLVNFSEEEWALLDTSQKNLYRDVMLETWENLTAIDGKTRILKIIVKVLEDMKGISSVTLDTSHSKESVPNFLRSPTKKKDLSLEEIQKLEAAKEWCKYQEADIQKQLAEKWEHEKAAHQKVIEDNNNFSKMTGETDPENGS</sequence>
<evidence type="ECO:0000313" key="4">
    <source>
        <dbReference type="EMBL" id="KAK7809820.1"/>
    </source>
</evidence>
<feature type="compositionally biased region" description="Polar residues" evidence="2">
    <location>
        <begin position="150"/>
        <end position="167"/>
    </location>
</feature>
<dbReference type="GO" id="GO:0031175">
    <property type="term" value="P:neuron projection development"/>
    <property type="evidence" value="ECO:0007669"/>
    <property type="project" value="TreeGrafter"/>
</dbReference>
<name>A0AAW0I5W3_MYOGA</name>
<dbReference type="SUPFAM" id="SSF109640">
    <property type="entry name" value="KRAB domain (Kruppel-associated box)"/>
    <property type="match status" value="1"/>
</dbReference>
<comment type="caution">
    <text evidence="4">The sequence shown here is derived from an EMBL/GenBank/DDBJ whole genome shotgun (WGS) entry which is preliminary data.</text>
</comment>
<organism evidence="4 5">
    <name type="scientific">Myodes glareolus</name>
    <name type="common">Bank vole</name>
    <name type="synonym">Clethrionomys glareolus</name>
    <dbReference type="NCBI Taxonomy" id="447135"/>
    <lineage>
        <taxon>Eukaryota</taxon>
        <taxon>Metazoa</taxon>
        <taxon>Chordata</taxon>
        <taxon>Craniata</taxon>
        <taxon>Vertebrata</taxon>
        <taxon>Euteleostomi</taxon>
        <taxon>Mammalia</taxon>
        <taxon>Eutheria</taxon>
        <taxon>Euarchontoglires</taxon>
        <taxon>Glires</taxon>
        <taxon>Rodentia</taxon>
        <taxon>Myomorpha</taxon>
        <taxon>Muroidea</taxon>
        <taxon>Cricetidae</taxon>
        <taxon>Arvicolinae</taxon>
        <taxon>Myodes</taxon>
    </lineage>
</organism>
<evidence type="ECO:0000313" key="5">
    <source>
        <dbReference type="Proteomes" id="UP001488838"/>
    </source>
</evidence>
<gene>
    <name evidence="4" type="ORF">U0070_008470</name>
</gene>
<dbReference type="InterPro" id="IPR001909">
    <property type="entry name" value="KRAB"/>
</dbReference>
<dbReference type="InterPro" id="IPR036002">
    <property type="entry name" value="Stathmin_sf"/>
</dbReference>
<dbReference type="Proteomes" id="UP001488838">
    <property type="component" value="Unassembled WGS sequence"/>
</dbReference>
<comment type="similarity">
    <text evidence="1">Belongs to the stathmin family.</text>
</comment>
<dbReference type="PANTHER" id="PTHR10104:SF1">
    <property type="entry name" value="STATHMIN, ISOFORM D"/>
    <property type="match status" value="1"/>
</dbReference>
<feature type="region of interest" description="Disordered" evidence="2">
    <location>
        <begin position="146"/>
        <end position="167"/>
    </location>
</feature>
<keyword evidence="5" id="KW-1185">Reference proteome</keyword>
<proteinExistence type="inferred from homology"/>
<reference evidence="4 5" key="1">
    <citation type="journal article" date="2023" name="bioRxiv">
        <title>Conserved and derived expression patterns and positive selection on dental genes reveal complex evolutionary context of ever-growing rodent molars.</title>
        <authorList>
            <person name="Calamari Z.T."/>
            <person name="Song A."/>
            <person name="Cohen E."/>
            <person name="Akter M."/>
            <person name="Roy R.D."/>
            <person name="Hallikas O."/>
            <person name="Christensen M.M."/>
            <person name="Li P."/>
            <person name="Marangoni P."/>
            <person name="Jernvall J."/>
            <person name="Klein O.D."/>
        </authorList>
    </citation>
    <scope>NUCLEOTIDE SEQUENCE [LARGE SCALE GENOMIC DNA]</scope>
    <source>
        <strain evidence="4">V071</strain>
    </source>
</reference>
<dbReference type="AlphaFoldDB" id="A0AAW0I5W3"/>
<dbReference type="GO" id="GO:0007019">
    <property type="term" value="P:microtubule depolymerization"/>
    <property type="evidence" value="ECO:0007669"/>
    <property type="project" value="TreeGrafter"/>
</dbReference>
<protein>
    <recommendedName>
        <fullName evidence="1">Stathmin</fullName>
    </recommendedName>
</protein>
<dbReference type="GO" id="GO:0005737">
    <property type="term" value="C:cytoplasm"/>
    <property type="evidence" value="ECO:0007669"/>
    <property type="project" value="TreeGrafter"/>
</dbReference>
<dbReference type="GO" id="GO:0006355">
    <property type="term" value="P:regulation of DNA-templated transcription"/>
    <property type="evidence" value="ECO:0007669"/>
    <property type="project" value="InterPro"/>
</dbReference>
<dbReference type="SMART" id="SM00349">
    <property type="entry name" value="KRAB"/>
    <property type="match status" value="1"/>
</dbReference>
<dbReference type="CDD" id="cd07765">
    <property type="entry name" value="KRAB_A-box"/>
    <property type="match status" value="1"/>
</dbReference>
<feature type="domain" description="KRAB" evidence="3">
    <location>
        <begin position="21"/>
        <end position="93"/>
    </location>
</feature>
<dbReference type="InterPro" id="IPR036051">
    <property type="entry name" value="KRAB_dom_sf"/>
</dbReference>
<dbReference type="PANTHER" id="PTHR10104">
    <property type="entry name" value="STATHMIN"/>
    <property type="match status" value="1"/>
</dbReference>
<evidence type="ECO:0000259" key="3">
    <source>
        <dbReference type="PROSITE" id="PS50805"/>
    </source>
</evidence>
<accession>A0AAW0I5W3</accession>
<dbReference type="InterPro" id="IPR000956">
    <property type="entry name" value="Stathmin_fam"/>
</dbReference>
<dbReference type="EMBL" id="JBBHLL010000212">
    <property type="protein sequence ID" value="KAK7809820.1"/>
    <property type="molecule type" value="Genomic_DNA"/>
</dbReference>
<dbReference type="PROSITE" id="PS50805">
    <property type="entry name" value="KRAB"/>
    <property type="match status" value="1"/>
</dbReference>
<dbReference type="SUPFAM" id="SSF101494">
    <property type="entry name" value="Stathmin"/>
    <property type="match status" value="1"/>
</dbReference>
<dbReference type="GO" id="GO:0015631">
    <property type="term" value="F:tubulin binding"/>
    <property type="evidence" value="ECO:0007669"/>
    <property type="project" value="TreeGrafter"/>
</dbReference>
<dbReference type="Gene3D" id="6.10.280.30">
    <property type="match status" value="1"/>
</dbReference>
<dbReference type="Gene3D" id="6.10.140.140">
    <property type="match status" value="1"/>
</dbReference>
<evidence type="ECO:0000256" key="1">
    <source>
        <dbReference type="RuleBase" id="RU004388"/>
    </source>
</evidence>
<dbReference type="GO" id="GO:0043005">
    <property type="term" value="C:neuron projection"/>
    <property type="evidence" value="ECO:0007669"/>
    <property type="project" value="TreeGrafter"/>
</dbReference>
<dbReference type="GO" id="GO:0031110">
    <property type="term" value="P:regulation of microtubule polymerization or depolymerization"/>
    <property type="evidence" value="ECO:0007669"/>
    <property type="project" value="InterPro"/>
</dbReference>